<keyword evidence="2" id="KW-1185">Reference proteome</keyword>
<dbReference type="PROSITE" id="PS51257">
    <property type="entry name" value="PROKAR_LIPOPROTEIN"/>
    <property type="match status" value="1"/>
</dbReference>
<accession>A0ABP8I0A6</accession>
<evidence type="ECO:0008006" key="3">
    <source>
        <dbReference type="Google" id="ProtNLM"/>
    </source>
</evidence>
<dbReference type="RefSeq" id="WP_345233407.1">
    <property type="nucleotide sequence ID" value="NZ_BAABGZ010000008.1"/>
</dbReference>
<evidence type="ECO:0000313" key="1">
    <source>
        <dbReference type="EMBL" id="GAA4348513.1"/>
    </source>
</evidence>
<reference evidence="2" key="1">
    <citation type="journal article" date="2019" name="Int. J. Syst. Evol. Microbiol.">
        <title>The Global Catalogue of Microorganisms (GCM) 10K type strain sequencing project: providing services to taxonomists for standard genome sequencing and annotation.</title>
        <authorList>
            <consortium name="The Broad Institute Genomics Platform"/>
            <consortium name="The Broad Institute Genome Sequencing Center for Infectious Disease"/>
            <person name="Wu L."/>
            <person name="Ma J."/>
        </authorList>
    </citation>
    <scope>NUCLEOTIDE SEQUENCE [LARGE SCALE GENOMIC DNA]</scope>
    <source>
        <strain evidence="2">JCM 17923</strain>
    </source>
</reference>
<name>A0ABP8I0A6_9BACT</name>
<dbReference type="Proteomes" id="UP001501153">
    <property type="component" value="Unassembled WGS sequence"/>
</dbReference>
<organism evidence="1 2">
    <name type="scientific">Hymenobacter saemangeumensis</name>
    <dbReference type="NCBI Taxonomy" id="1084522"/>
    <lineage>
        <taxon>Bacteria</taxon>
        <taxon>Pseudomonadati</taxon>
        <taxon>Bacteroidota</taxon>
        <taxon>Cytophagia</taxon>
        <taxon>Cytophagales</taxon>
        <taxon>Hymenobacteraceae</taxon>
        <taxon>Hymenobacter</taxon>
    </lineage>
</organism>
<sequence length="137" mass="15405">MKNKQILFVGLLLTAACTKKTVEPDKPEPRLEGRWQESSHLITRYDAAGNIVSQDVDILQGYYMVLTKDSLHYRTTSDHSSLGSDHYVRQGNVLQFGRGRISPVITTLTEHALSLRFRQPAATPGGGYIDSEDRYTH</sequence>
<proteinExistence type="predicted"/>
<evidence type="ECO:0000313" key="2">
    <source>
        <dbReference type="Proteomes" id="UP001501153"/>
    </source>
</evidence>
<gene>
    <name evidence="1" type="ORF">GCM10023185_04510</name>
</gene>
<comment type="caution">
    <text evidence="1">The sequence shown here is derived from an EMBL/GenBank/DDBJ whole genome shotgun (WGS) entry which is preliminary data.</text>
</comment>
<dbReference type="EMBL" id="BAABGZ010000008">
    <property type="protein sequence ID" value="GAA4348513.1"/>
    <property type="molecule type" value="Genomic_DNA"/>
</dbReference>
<protein>
    <recommendedName>
        <fullName evidence="3">Lipocalin-like domain-containing protein</fullName>
    </recommendedName>
</protein>